<name>A0A5J9SHD8_9POAL</name>
<reference evidence="2 3" key="1">
    <citation type="journal article" date="2019" name="Sci. Rep.">
        <title>A high-quality genome of Eragrostis curvula grass provides insights into Poaceae evolution and supports new strategies to enhance forage quality.</title>
        <authorList>
            <person name="Carballo J."/>
            <person name="Santos B.A.C.M."/>
            <person name="Zappacosta D."/>
            <person name="Garbus I."/>
            <person name="Selva J.P."/>
            <person name="Gallo C.A."/>
            <person name="Diaz A."/>
            <person name="Albertini E."/>
            <person name="Caccamo M."/>
            <person name="Echenique V."/>
        </authorList>
    </citation>
    <scope>NUCLEOTIDE SEQUENCE [LARGE SCALE GENOMIC DNA]</scope>
    <source>
        <strain evidence="3">cv. Victoria</strain>
        <tissue evidence="2">Leaf</tissue>
    </source>
</reference>
<dbReference type="Proteomes" id="UP000324897">
    <property type="component" value="Unassembled WGS sequence"/>
</dbReference>
<sequence>MKLLRAQGRVGGEDEGQGREACAAAAVRVHDQERGRPPRGRLPVAQVRPEGRQEQPVPQELLPLHDAAVPGEEAGGAVVPGPGGGDHHVRGQAHAPHPGHAPRQHPPPRRAGHAPPPPPPRRLDAARHGRGAVRAGRRHRRARRPPAAAARRRLPPRHAAGDNGFPWPCCRSDEQRRGDHDNLVAVSAVAPDAALHGAGLRPPAGHHAAVLRPQPRRRRRQHPAL</sequence>
<proteinExistence type="predicted"/>
<keyword evidence="3" id="KW-1185">Reference proteome</keyword>
<dbReference type="AlphaFoldDB" id="A0A5J9SHD8"/>
<evidence type="ECO:0000256" key="1">
    <source>
        <dbReference type="SAM" id="MobiDB-lite"/>
    </source>
</evidence>
<feature type="compositionally biased region" description="Basic residues" evidence="1">
    <location>
        <begin position="128"/>
        <end position="156"/>
    </location>
</feature>
<feature type="region of interest" description="Disordered" evidence="1">
    <location>
        <begin position="1"/>
        <end position="173"/>
    </location>
</feature>
<feature type="compositionally biased region" description="Basic residues" evidence="1">
    <location>
        <begin position="214"/>
        <end position="225"/>
    </location>
</feature>
<feature type="compositionally biased region" description="Basic residues" evidence="1">
    <location>
        <begin position="100"/>
        <end position="112"/>
    </location>
</feature>
<dbReference type="EMBL" id="RWGY01000818">
    <property type="protein sequence ID" value="TVT98700.1"/>
    <property type="molecule type" value="Genomic_DNA"/>
</dbReference>
<dbReference type="Gramene" id="TVT98700">
    <property type="protein sequence ID" value="TVT98700"/>
    <property type="gene ID" value="EJB05_55971"/>
</dbReference>
<evidence type="ECO:0000313" key="3">
    <source>
        <dbReference type="Proteomes" id="UP000324897"/>
    </source>
</evidence>
<feature type="non-terminal residue" evidence="2">
    <location>
        <position position="225"/>
    </location>
</feature>
<feature type="region of interest" description="Disordered" evidence="1">
    <location>
        <begin position="195"/>
        <end position="225"/>
    </location>
</feature>
<accession>A0A5J9SHD8</accession>
<protein>
    <submittedName>
        <fullName evidence="2">Uncharacterized protein</fullName>
    </submittedName>
</protein>
<comment type="caution">
    <text evidence="2">The sequence shown here is derived from an EMBL/GenBank/DDBJ whole genome shotgun (WGS) entry which is preliminary data.</text>
</comment>
<organism evidence="2 3">
    <name type="scientific">Eragrostis curvula</name>
    <name type="common">weeping love grass</name>
    <dbReference type="NCBI Taxonomy" id="38414"/>
    <lineage>
        <taxon>Eukaryota</taxon>
        <taxon>Viridiplantae</taxon>
        <taxon>Streptophyta</taxon>
        <taxon>Embryophyta</taxon>
        <taxon>Tracheophyta</taxon>
        <taxon>Spermatophyta</taxon>
        <taxon>Magnoliopsida</taxon>
        <taxon>Liliopsida</taxon>
        <taxon>Poales</taxon>
        <taxon>Poaceae</taxon>
        <taxon>PACMAD clade</taxon>
        <taxon>Chloridoideae</taxon>
        <taxon>Eragrostideae</taxon>
        <taxon>Eragrostidinae</taxon>
        <taxon>Eragrostis</taxon>
    </lineage>
</organism>
<feature type="compositionally biased region" description="Low complexity" evidence="1">
    <location>
        <begin position="67"/>
        <end position="80"/>
    </location>
</feature>
<evidence type="ECO:0000313" key="2">
    <source>
        <dbReference type="EMBL" id="TVT98700.1"/>
    </source>
</evidence>
<gene>
    <name evidence="2" type="ORF">EJB05_55971</name>
</gene>